<dbReference type="EMBL" id="CP003273">
    <property type="protein sequence ID" value="AGL02478.1"/>
    <property type="molecule type" value="Genomic_DNA"/>
</dbReference>
<accession>R4KH10</accession>
<dbReference type="STRING" id="767817.Desgi_3118"/>
<evidence type="ECO:0000256" key="1">
    <source>
        <dbReference type="SAM" id="Phobius"/>
    </source>
</evidence>
<sequence length="56" mass="6445">MDKEQLQILRLPLIGVKMNTFTKDRNFKAIIMIGSYFIPKSLYLIVNQAISPTSML</sequence>
<keyword evidence="1" id="KW-1133">Transmembrane helix</keyword>
<protein>
    <submittedName>
        <fullName evidence="2">Uncharacterized protein</fullName>
    </submittedName>
</protein>
<gene>
    <name evidence="2" type="ORF">Desgi_3118</name>
</gene>
<evidence type="ECO:0000313" key="3">
    <source>
        <dbReference type="Proteomes" id="UP000013520"/>
    </source>
</evidence>
<feature type="transmembrane region" description="Helical" evidence="1">
    <location>
        <begin position="27"/>
        <end position="46"/>
    </location>
</feature>
<evidence type="ECO:0000313" key="2">
    <source>
        <dbReference type="EMBL" id="AGL02478.1"/>
    </source>
</evidence>
<name>R4KH10_9FIRM</name>
<dbReference type="KEGG" id="dgi:Desgi_3118"/>
<dbReference type="HOGENOM" id="CLU_3006755_0_0_9"/>
<keyword evidence="1" id="KW-0472">Membrane</keyword>
<keyword evidence="1" id="KW-0812">Transmembrane</keyword>
<keyword evidence="3" id="KW-1185">Reference proteome</keyword>
<organism evidence="2 3">
    <name type="scientific">Desulfoscipio gibsoniae DSM 7213</name>
    <dbReference type="NCBI Taxonomy" id="767817"/>
    <lineage>
        <taxon>Bacteria</taxon>
        <taxon>Bacillati</taxon>
        <taxon>Bacillota</taxon>
        <taxon>Clostridia</taxon>
        <taxon>Eubacteriales</taxon>
        <taxon>Desulfallaceae</taxon>
        <taxon>Desulfoscipio</taxon>
    </lineage>
</organism>
<proteinExistence type="predicted"/>
<dbReference type="Proteomes" id="UP000013520">
    <property type="component" value="Chromosome"/>
</dbReference>
<reference evidence="2 3" key="1">
    <citation type="submission" date="2012-01" db="EMBL/GenBank/DDBJ databases">
        <title>Complete sequence of Desulfotomaculum gibsoniae DSM 7213.</title>
        <authorList>
            <consortium name="US DOE Joint Genome Institute"/>
            <person name="Lucas S."/>
            <person name="Han J."/>
            <person name="Lapidus A."/>
            <person name="Cheng J.-F."/>
            <person name="Goodwin L."/>
            <person name="Pitluck S."/>
            <person name="Peters L."/>
            <person name="Ovchinnikova G."/>
            <person name="Teshima H."/>
            <person name="Detter J.C."/>
            <person name="Han C."/>
            <person name="Tapia R."/>
            <person name="Land M."/>
            <person name="Hauser L."/>
            <person name="Kyrpides N."/>
            <person name="Ivanova N."/>
            <person name="Pagani I."/>
            <person name="Parshina S."/>
            <person name="Plugge C."/>
            <person name="Muyzer G."/>
            <person name="Kuever J."/>
            <person name="Ivanova A."/>
            <person name="Nazina T."/>
            <person name="Klenk H.-P."/>
            <person name="Brambilla E."/>
            <person name="Spring S."/>
            <person name="Stams A.F."/>
            <person name="Woyke T."/>
        </authorList>
    </citation>
    <scope>NUCLEOTIDE SEQUENCE [LARGE SCALE GENOMIC DNA]</scope>
    <source>
        <strain evidence="2 3">DSM 7213</strain>
    </source>
</reference>
<dbReference type="RefSeq" id="WP_006520644.1">
    <property type="nucleotide sequence ID" value="NC_021184.1"/>
</dbReference>
<dbReference type="AlphaFoldDB" id="R4KH10"/>